<keyword evidence="3" id="KW-0804">Transcription</keyword>
<evidence type="ECO:0000259" key="4">
    <source>
        <dbReference type="PROSITE" id="PS50995"/>
    </source>
</evidence>
<gene>
    <name evidence="5" type="ORF">QE369_000066</name>
</gene>
<feature type="domain" description="HTH marR-type" evidence="4">
    <location>
        <begin position="1"/>
        <end position="144"/>
    </location>
</feature>
<comment type="caution">
    <text evidence="5">The sequence shown here is derived from an EMBL/GenBank/DDBJ whole genome shotgun (WGS) entry which is preliminary data.</text>
</comment>
<reference evidence="5" key="1">
    <citation type="submission" date="2023-08" db="EMBL/GenBank/DDBJ databases">
        <title>Functional and genomic diversity of the sorghum phyllosphere microbiome.</title>
        <authorList>
            <person name="Shade A."/>
        </authorList>
    </citation>
    <scope>NUCLEOTIDE SEQUENCE</scope>
    <source>
        <strain evidence="5">SORGH_AS_0974</strain>
    </source>
</reference>
<dbReference type="PROSITE" id="PS50995">
    <property type="entry name" value="HTH_MARR_2"/>
    <property type="match status" value="1"/>
</dbReference>
<evidence type="ECO:0000256" key="2">
    <source>
        <dbReference type="ARBA" id="ARBA00023125"/>
    </source>
</evidence>
<dbReference type="PROSITE" id="PS01117">
    <property type="entry name" value="HTH_MARR_1"/>
    <property type="match status" value="1"/>
</dbReference>
<dbReference type="PANTHER" id="PTHR39515:SF2">
    <property type="entry name" value="HTH-TYPE TRANSCRIPTIONAL REGULATOR RV0880"/>
    <property type="match status" value="1"/>
</dbReference>
<protein>
    <submittedName>
        <fullName evidence="5">DNA-binding MarR family transcriptional regulator</fullName>
    </submittedName>
</protein>
<sequence length="146" mass="16076">MTDNQTGSAYEDALTLGEDLRHTIGNFVRAIRLQADTPTTSQSETLGLLERNGPLSVTELAGMRKVKHQSMRLVANQLERDGLVDKLPNPADGRSQLLSITAEGQSQLSESREIRTSKIASLIEERLSNQERQTLQTAMSIIAKLC</sequence>
<dbReference type="InterPro" id="IPR036390">
    <property type="entry name" value="WH_DNA-bd_sf"/>
</dbReference>
<dbReference type="GO" id="GO:0003700">
    <property type="term" value="F:DNA-binding transcription factor activity"/>
    <property type="evidence" value="ECO:0007669"/>
    <property type="project" value="InterPro"/>
</dbReference>
<accession>A0AAJ2B9G7</accession>
<evidence type="ECO:0000313" key="6">
    <source>
        <dbReference type="Proteomes" id="UP001255601"/>
    </source>
</evidence>
<keyword evidence="1" id="KW-0805">Transcription regulation</keyword>
<dbReference type="SMART" id="SM00347">
    <property type="entry name" value="HTH_MARR"/>
    <property type="match status" value="1"/>
</dbReference>
<dbReference type="SUPFAM" id="SSF46785">
    <property type="entry name" value="Winged helix' DNA-binding domain"/>
    <property type="match status" value="1"/>
</dbReference>
<evidence type="ECO:0000256" key="1">
    <source>
        <dbReference type="ARBA" id="ARBA00023015"/>
    </source>
</evidence>
<dbReference type="InterPro" id="IPR023187">
    <property type="entry name" value="Tscrpt_reg_MarR-type_CS"/>
</dbReference>
<proteinExistence type="predicted"/>
<dbReference type="Pfam" id="PF12802">
    <property type="entry name" value="MarR_2"/>
    <property type="match status" value="1"/>
</dbReference>
<dbReference type="InterPro" id="IPR000835">
    <property type="entry name" value="HTH_MarR-typ"/>
</dbReference>
<dbReference type="Proteomes" id="UP001255601">
    <property type="component" value="Unassembled WGS sequence"/>
</dbReference>
<dbReference type="InterPro" id="IPR036388">
    <property type="entry name" value="WH-like_DNA-bd_sf"/>
</dbReference>
<dbReference type="AlphaFoldDB" id="A0AAJ2B9G7"/>
<dbReference type="PANTHER" id="PTHR39515">
    <property type="entry name" value="CONSERVED PROTEIN"/>
    <property type="match status" value="1"/>
</dbReference>
<keyword evidence="2 5" id="KW-0238">DNA-binding</keyword>
<dbReference type="Gene3D" id="1.10.10.10">
    <property type="entry name" value="Winged helix-like DNA-binding domain superfamily/Winged helix DNA-binding domain"/>
    <property type="match status" value="1"/>
</dbReference>
<evidence type="ECO:0000313" key="5">
    <source>
        <dbReference type="EMBL" id="MDR6099888.1"/>
    </source>
</evidence>
<organism evidence="5 6">
    <name type="scientific">Agrobacterium larrymoorei</name>
    <dbReference type="NCBI Taxonomy" id="160699"/>
    <lineage>
        <taxon>Bacteria</taxon>
        <taxon>Pseudomonadati</taxon>
        <taxon>Pseudomonadota</taxon>
        <taxon>Alphaproteobacteria</taxon>
        <taxon>Hyphomicrobiales</taxon>
        <taxon>Rhizobiaceae</taxon>
        <taxon>Rhizobium/Agrobacterium group</taxon>
        <taxon>Agrobacterium</taxon>
    </lineage>
</organism>
<evidence type="ECO:0000256" key="3">
    <source>
        <dbReference type="ARBA" id="ARBA00023163"/>
    </source>
</evidence>
<dbReference type="InterPro" id="IPR052526">
    <property type="entry name" value="HTH-type_Bedaq_tolerance"/>
</dbReference>
<dbReference type="EMBL" id="JAVIZC010000001">
    <property type="protein sequence ID" value="MDR6099888.1"/>
    <property type="molecule type" value="Genomic_DNA"/>
</dbReference>
<name>A0AAJ2B9G7_9HYPH</name>
<dbReference type="GO" id="GO:0003677">
    <property type="term" value="F:DNA binding"/>
    <property type="evidence" value="ECO:0007669"/>
    <property type="project" value="UniProtKB-KW"/>
</dbReference>